<keyword evidence="4" id="KW-0560">Oxidoreductase</keyword>
<dbReference type="Gene3D" id="3.40.462.20">
    <property type="match status" value="1"/>
</dbReference>
<dbReference type="GO" id="GO:0071949">
    <property type="term" value="F:FAD binding"/>
    <property type="evidence" value="ECO:0007669"/>
    <property type="project" value="InterPro"/>
</dbReference>
<feature type="domain" description="FAD-binding PCMH-type" evidence="5">
    <location>
        <begin position="40"/>
        <end position="206"/>
    </location>
</feature>
<gene>
    <name evidence="6" type="ORF">PISL3812_00951</name>
</gene>
<keyword evidence="2" id="KW-0285">Flavoprotein</keyword>
<dbReference type="Gene3D" id="3.30.465.10">
    <property type="match status" value="1"/>
</dbReference>
<dbReference type="PROSITE" id="PS51387">
    <property type="entry name" value="FAD_PCMH"/>
    <property type="match status" value="1"/>
</dbReference>
<evidence type="ECO:0000256" key="3">
    <source>
        <dbReference type="ARBA" id="ARBA00022827"/>
    </source>
</evidence>
<dbReference type="OMA" id="IFSYHTL"/>
<dbReference type="OrthoDB" id="363185at2759"/>
<protein>
    <recommendedName>
        <fullName evidence="5">FAD-binding PCMH-type domain-containing protein</fullName>
    </recommendedName>
</protein>
<evidence type="ECO:0000259" key="5">
    <source>
        <dbReference type="PROSITE" id="PS51387"/>
    </source>
</evidence>
<dbReference type="InterPro" id="IPR036318">
    <property type="entry name" value="FAD-bd_PCMH-like_sf"/>
</dbReference>
<accession>A0A0U1LKP2</accession>
<dbReference type="SUPFAM" id="SSF56176">
    <property type="entry name" value="FAD-binding/transporter-associated domain-like"/>
    <property type="match status" value="1"/>
</dbReference>
<evidence type="ECO:0000256" key="2">
    <source>
        <dbReference type="ARBA" id="ARBA00022630"/>
    </source>
</evidence>
<dbReference type="Gene3D" id="3.30.43.10">
    <property type="entry name" value="Uridine Diphospho-n-acetylenolpyruvylglucosamine Reductase, domain 2"/>
    <property type="match status" value="1"/>
</dbReference>
<dbReference type="PANTHER" id="PTHR42973">
    <property type="entry name" value="BINDING OXIDOREDUCTASE, PUTATIVE (AFU_ORTHOLOGUE AFUA_1G17690)-RELATED"/>
    <property type="match status" value="1"/>
</dbReference>
<dbReference type="STRING" id="28573.A0A0U1LKP2"/>
<organism evidence="6 7">
    <name type="scientific">Talaromyces islandicus</name>
    <name type="common">Penicillium islandicum</name>
    <dbReference type="NCBI Taxonomy" id="28573"/>
    <lineage>
        <taxon>Eukaryota</taxon>
        <taxon>Fungi</taxon>
        <taxon>Dikarya</taxon>
        <taxon>Ascomycota</taxon>
        <taxon>Pezizomycotina</taxon>
        <taxon>Eurotiomycetes</taxon>
        <taxon>Eurotiomycetidae</taxon>
        <taxon>Eurotiales</taxon>
        <taxon>Trichocomaceae</taxon>
        <taxon>Talaromyces</taxon>
        <taxon>Talaromyces sect. Islandici</taxon>
    </lineage>
</organism>
<dbReference type="Pfam" id="PF01565">
    <property type="entry name" value="FAD_binding_4"/>
    <property type="match status" value="1"/>
</dbReference>
<dbReference type="InterPro" id="IPR016166">
    <property type="entry name" value="FAD-bd_PCMH"/>
</dbReference>
<dbReference type="PANTHER" id="PTHR42973:SF7">
    <property type="entry name" value="FAD-BINDING PCMH-TYPE DOMAIN-CONTAINING PROTEIN"/>
    <property type="match status" value="1"/>
</dbReference>
<proteinExistence type="inferred from homology"/>
<dbReference type="InterPro" id="IPR016167">
    <property type="entry name" value="FAD-bd_PCMH_sub1"/>
</dbReference>
<comment type="similarity">
    <text evidence="1">Belongs to the oxygen-dependent FAD-linked oxidoreductase family.</text>
</comment>
<evidence type="ECO:0000313" key="6">
    <source>
        <dbReference type="EMBL" id="CRG83597.1"/>
    </source>
</evidence>
<evidence type="ECO:0000313" key="7">
    <source>
        <dbReference type="Proteomes" id="UP000054383"/>
    </source>
</evidence>
<dbReference type="Proteomes" id="UP000054383">
    <property type="component" value="Unassembled WGS sequence"/>
</dbReference>
<dbReference type="InterPro" id="IPR006094">
    <property type="entry name" value="Oxid_FAD_bind_N"/>
</dbReference>
<evidence type="ECO:0000256" key="4">
    <source>
        <dbReference type="ARBA" id="ARBA00023002"/>
    </source>
</evidence>
<evidence type="ECO:0000256" key="1">
    <source>
        <dbReference type="ARBA" id="ARBA00005466"/>
    </source>
</evidence>
<name>A0A0U1LKP2_TALIS</name>
<sequence length="488" mass="53322">MAELDLMALEGFLKTHPEIKCTLPSSPQYLEDKKVFLLSRMVNPLAIAHPETAEQVSVLVQFLRSNGMKFTVRGGGHNLQGLSIEEGALTIDMRAFTSVDIAADRETATVGAGILQEELCRTLWDNGLATSTGSIPSVGYLGWAMYGGYGPFSSNWGLGVDQIVAATLVDANGAIVKADDNLLKVIRGAGGAFGVIVDISIKLYPLTSLLTGIIFYDSQDINKTFCDYNVKYQEICMLGLPKQLSLQQMVVNGPPGRVFAVAFTWSSENIEEGGRWCDKIASLGAVITNTVELTTIPNWYAGNATLIPPSMYGSFRTHSVREMTQEVTECIGRALENMPKDPGTMLSIHQLRTLSETPASPSVFATRESHFMLEIVGCATKTENAERSEQWAVDVWEDVRKTNANNLLDRTYISLAYVDGPLQLDTLTKYFGGHTCNILTTKKNYDPENVFGLTVPRLGNLLYVFFAIGGGTGNVTLNTDTDNFIFES</sequence>
<keyword evidence="7" id="KW-1185">Reference proteome</keyword>
<dbReference type="EMBL" id="CVMT01000001">
    <property type="protein sequence ID" value="CRG83597.1"/>
    <property type="molecule type" value="Genomic_DNA"/>
</dbReference>
<dbReference type="AlphaFoldDB" id="A0A0U1LKP2"/>
<dbReference type="GO" id="GO:0016491">
    <property type="term" value="F:oxidoreductase activity"/>
    <property type="evidence" value="ECO:0007669"/>
    <property type="project" value="UniProtKB-KW"/>
</dbReference>
<keyword evidence="3" id="KW-0274">FAD</keyword>
<dbReference type="InterPro" id="IPR016169">
    <property type="entry name" value="FAD-bd_PCMH_sub2"/>
</dbReference>
<dbReference type="InterPro" id="IPR050416">
    <property type="entry name" value="FAD-linked_Oxidoreductase"/>
</dbReference>
<reference evidence="6 7" key="1">
    <citation type="submission" date="2015-04" db="EMBL/GenBank/DDBJ databases">
        <authorList>
            <person name="Syromyatnikov M.Y."/>
            <person name="Popov V.N."/>
        </authorList>
    </citation>
    <scope>NUCLEOTIDE SEQUENCE [LARGE SCALE GENOMIC DNA]</scope>
    <source>
        <strain evidence="6">WF-38-12</strain>
    </source>
</reference>